<comment type="caution">
    <text evidence="1">The sequence shown here is derived from an EMBL/GenBank/DDBJ whole genome shotgun (WGS) entry which is preliminary data.</text>
</comment>
<evidence type="ECO:0000313" key="2">
    <source>
        <dbReference type="Proteomes" id="UP000652761"/>
    </source>
</evidence>
<dbReference type="EMBL" id="NMUH01002660">
    <property type="protein sequence ID" value="MQM01321.1"/>
    <property type="molecule type" value="Genomic_DNA"/>
</dbReference>
<dbReference type="Proteomes" id="UP000652761">
    <property type="component" value="Unassembled WGS sequence"/>
</dbReference>
<accession>A0A843W6I8</accession>
<protein>
    <submittedName>
        <fullName evidence="1">Uncharacterized protein</fullName>
    </submittedName>
</protein>
<gene>
    <name evidence="1" type="ORF">Taro_034076</name>
</gene>
<dbReference type="AlphaFoldDB" id="A0A843W6I8"/>
<reference evidence="1" key="1">
    <citation type="submission" date="2017-07" db="EMBL/GenBank/DDBJ databases">
        <title>Taro Niue Genome Assembly and Annotation.</title>
        <authorList>
            <person name="Atibalentja N."/>
            <person name="Keating K."/>
            <person name="Fields C.J."/>
        </authorList>
    </citation>
    <scope>NUCLEOTIDE SEQUENCE</scope>
    <source>
        <strain evidence="1">Niue_2</strain>
        <tissue evidence="1">Leaf</tissue>
    </source>
</reference>
<evidence type="ECO:0000313" key="1">
    <source>
        <dbReference type="EMBL" id="MQM01321.1"/>
    </source>
</evidence>
<name>A0A843W6I8_COLES</name>
<sequence>MPVVDTGPQIVLFPMPHFRELRPESLKVPGMDLQLCGLQVWCWLVSIVLWLVFVERLLDPSSVTWHQFGCGFVVVPRSGRLLPLPGTPILGSLLRECSGLRECSSWQPSRRTLERSRLQSSFGWSETPRMVSEFYLAQANHETSQQRQGVCRAEETKRTVLRALFRVPRSMVGDCENWVLGMGRGNTWTRLWSILSLADRREESWSPITIRYARQQYRRDHNSPWAQSLGVLLSWLRHGCSQSRRKRLLYSYRNIVNVTVELSSFGQPKKEKLEPHLRPLHEATTTTWSKYFLGHR</sequence>
<keyword evidence="2" id="KW-1185">Reference proteome</keyword>
<proteinExistence type="predicted"/>
<organism evidence="1 2">
    <name type="scientific">Colocasia esculenta</name>
    <name type="common">Wild taro</name>
    <name type="synonym">Arum esculentum</name>
    <dbReference type="NCBI Taxonomy" id="4460"/>
    <lineage>
        <taxon>Eukaryota</taxon>
        <taxon>Viridiplantae</taxon>
        <taxon>Streptophyta</taxon>
        <taxon>Embryophyta</taxon>
        <taxon>Tracheophyta</taxon>
        <taxon>Spermatophyta</taxon>
        <taxon>Magnoliopsida</taxon>
        <taxon>Liliopsida</taxon>
        <taxon>Araceae</taxon>
        <taxon>Aroideae</taxon>
        <taxon>Colocasieae</taxon>
        <taxon>Colocasia</taxon>
    </lineage>
</organism>